<proteinExistence type="predicted"/>
<dbReference type="OrthoDB" id="5978493at2759"/>
<protein>
    <submittedName>
        <fullName evidence="1">Uncharacterized protein</fullName>
    </submittedName>
</protein>
<organism evidence="1 2">
    <name type="scientific">Eumeta variegata</name>
    <name type="common">Bagworm moth</name>
    <name type="synonym">Eumeta japonica</name>
    <dbReference type="NCBI Taxonomy" id="151549"/>
    <lineage>
        <taxon>Eukaryota</taxon>
        <taxon>Metazoa</taxon>
        <taxon>Ecdysozoa</taxon>
        <taxon>Arthropoda</taxon>
        <taxon>Hexapoda</taxon>
        <taxon>Insecta</taxon>
        <taxon>Pterygota</taxon>
        <taxon>Neoptera</taxon>
        <taxon>Endopterygota</taxon>
        <taxon>Lepidoptera</taxon>
        <taxon>Glossata</taxon>
        <taxon>Ditrysia</taxon>
        <taxon>Tineoidea</taxon>
        <taxon>Psychidae</taxon>
        <taxon>Oiketicinae</taxon>
        <taxon>Eumeta</taxon>
    </lineage>
</organism>
<name>A0A4C1WVG0_EUMVA</name>
<keyword evidence="2" id="KW-1185">Reference proteome</keyword>
<dbReference type="EMBL" id="BGZK01000665">
    <property type="protein sequence ID" value="GBP55321.1"/>
    <property type="molecule type" value="Genomic_DNA"/>
</dbReference>
<sequence>MGKGIGKPIYLIALKPPTLARHLKVNVDQGSDRRFPEGPIFITLLFELYPSARAILALGHPSNQSDIIYIHNKWDELFFPNLLELDIHANQDIRQDESNEPKLGGVASFNYGVPIATFQLHHQTLVTI</sequence>
<evidence type="ECO:0000313" key="1">
    <source>
        <dbReference type="EMBL" id="GBP55321.1"/>
    </source>
</evidence>
<reference evidence="1 2" key="1">
    <citation type="journal article" date="2019" name="Commun. Biol.">
        <title>The bagworm genome reveals a unique fibroin gene that provides high tensile strength.</title>
        <authorList>
            <person name="Kono N."/>
            <person name="Nakamura H."/>
            <person name="Ohtoshi R."/>
            <person name="Tomita M."/>
            <person name="Numata K."/>
            <person name="Arakawa K."/>
        </authorList>
    </citation>
    <scope>NUCLEOTIDE SEQUENCE [LARGE SCALE GENOMIC DNA]</scope>
</reference>
<comment type="caution">
    <text evidence="1">The sequence shown here is derived from an EMBL/GenBank/DDBJ whole genome shotgun (WGS) entry which is preliminary data.</text>
</comment>
<gene>
    <name evidence="1" type="ORF">EVAR_43076_1</name>
</gene>
<dbReference type="Proteomes" id="UP000299102">
    <property type="component" value="Unassembled WGS sequence"/>
</dbReference>
<evidence type="ECO:0000313" key="2">
    <source>
        <dbReference type="Proteomes" id="UP000299102"/>
    </source>
</evidence>
<dbReference type="AlphaFoldDB" id="A0A4C1WVG0"/>
<accession>A0A4C1WVG0</accession>